<dbReference type="InterPro" id="IPR000600">
    <property type="entry name" value="ROK"/>
</dbReference>
<proteinExistence type="inferred from homology"/>
<accession>A0A0R1W5H9</accession>
<dbReference type="InterPro" id="IPR043129">
    <property type="entry name" value="ATPase_NBD"/>
</dbReference>
<evidence type="ECO:0000313" key="2">
    <source>
        <dbReference type="EMBL" id="KRM13057.1"/>
    </source>
</evidence>
<organism evidence="2 3">
    <name type="scientific">Paucilactobacillus suebicus DSM 5007 = KCTC 3549</name>
    <dbReference type="NCBI Taxonomy" id="1423807"/>
    <lineage>
        <taxon>Bacteria</taxon>
        <taxon>Bacillati</taxon>
        <taxon>Bacillota</taxon>
        <taxon>Bacilli</taxon>
        <taxon>Lactobacillales</taxon>
        <taxon>Lactobacillaceae</taxon>
        <taxon>Paucilactobacillus</taxon>
    </lineage>
</organism>
<dbReference type="CDD" id="cd24152">
    <property type="entry name" value="ASKHA_NBD_ROK-like"/>
    <property type="match status" value="1"/>
</dbReference>
<evidence type="ECO:0000256" key="1">
    <source>
        <dbReference type="ARBA" id="ARBA00006479"/>
    </source>
</evidence>
<dbReference type="Pfam" id="PF00480">
    <property type="entry name" value="ROK"/>
    <property type="match status" value="1"/>
</dbReference>
<keyword evidence="2" id="KW-0808">Transferase</keyword>
<evidence type="ECO:0000313" key="3">
    <source>
        <dbReference type="Proteomes" id="UP000051820"/>
    </source>
</evidence>
<protein>
    <submittedName>
        <fullName evidence="2">Sugar kinase and transcription regulator</fullName>
    </submittedName>
</protein>
<comment type="caution">
    <text evidence="2">The sequence shown here is derived from an EMBL/GenBank/DDBJ whole genome shotgun (WGS) entry which is preliminary data.</text>
</comment>
<dbReference type="eggNOG" id="COG1940">
    <property type="taxonomic scope" value="Bacteria"/>
</dbReference>
<sequence>MKAIALIDIGGSSIKFGSWDGHNLTRSNSVTTPSTIHAFYQVLTDQVNSLKEHADIVGVAISSPGAVNKQTGQIEGSSAIKYIHFFNIQKKLAKLFDLPVTIENDANCAALAEVADGAAQGLNNLLFIVIGTGIGGAVIVNGRVWHGAHLFGGEFGYMMADQEHILSELASPVKVAKRYTDQINDGHLYNGKEVLELADQGDSIAKKEVKTMYDALGKAIYNLQYSFDPEVIVLGGAISNNQELIPKLTASVDAWRKKAKISTIMPTLVTCQYTDAANLRGAAVDFLTQYKDALK</sequence>
<dbReference type="Proteomes" id="UP000051820">
    <property type="component" value="Unassembled WGS sequence"/>
</dbReference>
<dbReference type="EMBL" id="AZGF01000004">
    <property type="protein sequence ID" value="KRM13057.1"/>
    <property type="molecule type" value="Genomic_DNA"/>
</dbReference>
<name>A0A0R1W5H9_9LACO</name>
<dbReference type="PANTHER" id="PTHR18964:SF170">
    <property type="entry name" value="SUGAR KINASE"/>
    <property type="match status" value="1"/>
</dbReference>
<dbReference type="GO" id="GO:0016301">
    <property type="term" value="F:kinase activity"/>
    <property type="evidence" value="ECO:0007669"/>
    <property type="project" value="UniProtKB-KW"/>
</dbReference>
<dbReference type="SUPFAM" id="SSF53067">
    <property type="entry name" value="Actin-like ATPase domain"/>
    <property type="match status" value="1"/>
</dbReference>
<reference evidence="2 3" key="1">
    <citation type="journal article" date="2015" name="Genome Announc.">
        <title>Expanding the biotechnology potential of lactobacilli through comparative genomics of 213 strains and associated genera.</title>
        <authorList>
            <person name="Sun Z."/>
            <person name="Harris H.M."/>
            <person name="McCann A."/>
            <person name="Guo C."/>
            <person name="Argimon S."/>
            <person name="Zhang W."/>
            <person name="Yang X."/>
            <person name="Jeffery I.B."/>
            <person name="Cooney J.C."/>
            <person name="Kagawa T.F."/>
            <person name="Liu W."/>
            <person name="Song Y."/>
            <person name="Salvetti E."/>
            <person name="Wrobel A."/>
            <person name="Rasinkangas P."/>
            <person name="Parkhill J."/>
            <person name="Rea M.C."/>
            <person name="O'Sullivan O."/>
            <person name="Ritari J."/>
            <person name="Douillard F.P."/>
            <person name="Paul Ross R."/>
            <person name="Yang R."/>
            <person name="Briner A.E."/>
            <person name="Felis G.E."/>
            <person name="de Vos W.M."/>
            <person name="Barrangou R."/>
            <person name="Klaenhammer T.R."/>
            <person name="Caufield P.W."/>
            <person name="Cui Y."/>
            <person name="Zhang H."/>
            <person name="O'Toole P.W."/>
        </authorList>
    </citation>
    <scope>NUCLEOTIDE SEQUENCE [LARGE SCALE GENOMIC DNA]</scope>
    <source>
        <strain evidence="2 3">DSM 5007</strain>
    </source>
</reference>
<dbReference type="OrthoDB" id="9795247at2"/>
<dbReference type="AlphaFoldDB" id="A0A0R1W5H9"/>
<comment type="similarity">
    <text evidence="1">Belongs to the ROK (NagC/XylR) family.</text>
</comment>
<keyword evidence="3" id="KW-1185">Reference proteome</keyword>
<dbReference type="STRING" id="1423807.FD16_GL001747"/>
<gene>
    <name evidence="2" type="ORF">FD16_GL001747</name>
</gene>
<dbReference type="PATRIC" id="fig|1423807.3.peg.1790"/>
<dbReference type="Gene3D" id="3.30.420.40">
    <property type="match status" value="2"/>
</dbReference>
<dbReference type="PANTHER" id="PTHR18964">
    <property type="entry name" value="ROK (REPRESSOR, ORF, KINASE) FAMILY"/>
    <property type="match status" value="1"/>
</dbReference>
<dbReference type="RefSeq" id="WP_010621555.1">
    <property type="nucleotide sequence ID" value="NZ_AZGF01000004.1"/>
</dbReference>
<keyword evidence="2" id="KW-0418">Kinase</keyword>